<accession>A0AAW2K0H2</accession>
<reference evidence="2" key="1">
    <citation type="submission" date="2020-06" db="EMBL/GenBank/DDBJ databases">
        <authorList>
            <person name="Li T."/>
            <person name="Hu X."/>
            <person name="Zhang T."/>
            <person name="Song X."/>
            <person name="Zhang H."/>
            <person name="Dai N."/>
            <person name="Sheng W."/>
            <person name="Hou X."/>
            <person name="Wei L."/>
        </authorList>
    </citation>
    <scope>NUCLEOTIDE SEQUENCE</scope>
    <source>
        <strain evidence="2">G01</strain>
        <tissue evidence="2">Leaf</tissue>
    </source>
</reference>
<protein>
    <submittedName>
        <fullName evidence="2">Uncharacterized protein</fullName>
    </submittedName>
</protein>
<organism evidence="2">
    <name type="scientific">Sesamum angustifolium</name>
    <dbReference type="NCBI Taxonomy" id="2727405"/>
    <lineage>
        <taxon>Eukaryota</taxon>
        <taxon>Viridiplantae</taxon>
        <taxon>Streptophyta</taxon>
        <taxon>Embryophyta</taxon>
        <taxon>Tracheophyta</taxon>
        <taxon>Spermatophyta</taxon>
        <taxon>Magnoliopsida</taxon>
        <taxon>eudicotyledons</taxon>
        <taxon>Gunneridae</taxon>
        <taxon>Pentapetalae</taxon>
        <taxon>asterids</taxon>
        <taxon>lamiids</taxon>
        <taxon>Lamiales</taxon>
        <taxon>Pedaliaceae</taxon>
        <taxon>Sesamum</taxon>
    </lineage>
</organism>
<feature type="compositionally biased region" description="Polar residues" evidence="1">
    <location>
        <begin position="25"/>
        <end position="34"/>
    </location>
</feature>
<gene>
    <name evidence="2" type="ORF">Sangu_3135600</name>
</gene>
<comment type="caution">
    <text evidence="2">The sequence shown here is derived from an EMBL/GenBank/DDBJ whole genome shotgun (WGS) entry which is preliminary data.</text>
</comment>
<evidence type="ECO:0000313" key="2">
    <source>
        <dbReference type="EMBL" id="KAL0300165.1"/>
    </source>
</evidence>
<dbReference type="AlphaFoldDB" id="A0AAW2K0H2"/>
<reference evidence="2" key="2">
    <citation type="journal article" date="2024" name="Plant">
        <title>Genomic evolution and insights into agronomic trait innovations of Sesamum species.</title>
        <authorList>
            <person name="Miao H."/>
            <person name="Wang L."/>
            <person name="Qu L."/>
            <person name="Liu H."/>
            <person name="Sun Y."/>
            <person name="Le M."/>
            <person name="Wang Q."/>
            <person name="Wei S."/>
            <person name="Zheng Y."/>
            <person name="Lin W."/>
            <person name="Duan Y."/>
            <person name="Cao H."/>
            <person name="Xiong S."/>
            <person name="Wang X."/>
            <person name="Wei L."/>
            <person name="Li C."/>
            <person name="Ma Q."/>
            <person name="Ju M."/>
            <person name="Zhao R."/>
            <person name="Li G."/>
            <person name="Mu C."/>
            <person name="Tian Q."/>
            <person name="Mei H."/>
            <person name="Zhang T."/>
            <person name="Gao T."/>
            <person name="Zhang H."/>
        </authorList>
    </citation>
    <scope>NUCLEOTIDE SEQUENCE</scope>
    <source>
        <strain evidence="2">G01</strain>
    </source>
</reference>
<dbReference type="EMBL" id="JACGWK010000383">
    <property type="protein sequence ID" value="KAL0300165.1"/>
    <property type="molecule type" value="Genomic_DNA"/>
</dbReference>
<feature type="region of interest" description="Disordered" evidence="1">
    <location>
        <begin position="1"/>
        <end position="38"/>
    </location>
</feature>
<sequence length="103" mass="11647">MFIQTPAPVVDRVDDSPQPGKESGPKSTFGTNPGKTPAVVCTQESISKKYLSRNPLMLKPEDDDARCKYLENLDKKLFQHAEEEDPLRTRREFITEPGAKKEQ</sequence>
<proteinExistence type="predicted"/>
<feature type="region of interest" description="Disordered" evidence="1">
    <location>
        <begin position="82"/>
        <end position="103"/>
    </location>
</feature>
<evidence type="ECO:0000256" key="1">
    <source>
        <dbReference type="SAM" id="MobiDB-lite"/>
    </source>
</evidence>
<name>A0AAW2K0H2_9LAMI</name>